<dbReference type="InterPro" id="IPR001525">
    <property type="entry name" value="C5_MeTfrase"/>
</dbReference>
<keyword evidence="1 5" id="KW-0489">Methyltransferase</keyword>
<evidence type="ECO:0000256" key="6">
    <source>
        <dbReference type="RuleBase" id="RU000416"/>
    </source>
</evidence>
<dbReference type="GO" id="GO:0032259">
    <property type="term" value="P:methylation"/>
    <property type="evidence" value="ECO:0007669"/>
    <property type="project" value="UniProtKB-KW"/>
</dbReference>
<evidence type="ECO:0000256" key="1">
    <source>
        <dbReference type="ARBA" id="ARBA00022603"/>
    </source>
</evidence>
<name>T2F846_BACPU</name>
<dbReference type="SUPFAM" id="SSF53335">
    <property type="entry name" value="S-adenosyl-L-methionine-dependent methyltransferases"/>
    <property type="match status" value="1"/>
</dbReference>
<evidence type="ECO:0000256" key="2">
    <source>
        <dbReference type="ARBA" id="ARBA00022679"/>
    </source>
</evidence>
<keyword evidence="3 5" id="KW-0949">S-adenosyl-L-methionine</keyword>
<keyword evidence="4" id="KW-0680">Restriction system</keyword>
<dbReference type="Gene3D" id="3.40.50.150">
    <property type="entry name" value="Vaccinia Virus protein VP39"/>
    <property type="match status" value="1"/>
</dbReference>
<dbReference type="InterPro" id="IPR050750">
    <property type="entry name" value="C5-MTase"/>
</dbReference>
<dbReference type="NCBIfam" id="TIGR00675">
    <property type="entry name" value="dcm"/>
    <property type="match status" value="1"/>
</dbReference>
<dbReference type="GO" id="GO:0009307">
    <property type="term" value="P:DNA restriction-modification system"/>
    <property type="evidence" value="ECO:0007669"/>
    <property type="project" value="UniProtKB-KW"/>
</dbReference>
<evidence type="ECO:0000256" key="5">
    <source>
        <dbReference type="PROSITE-ProRule" id="PRU01016"/>
    </source>
</evidence>
<evidence type="ECO:0000256" key="7">
    <source>
        <dbReference type="RuleBase" id="RU000417"/>
    </source>
</evidence>
<protein>
    <recommendedName>
        <fullName evidence="7">Cytosine-specific methyltransferase</fullName>
        <ecNumber evidence="7">2.1.1.37</ecNumber>
    </recommendedName>
</protein>
<dbReference type="PROSITE" id="PS00094">
    <property type="entry name" value="C5_MTASE_1"/>
    <property type="match status" value="1"/>
</dbReference>
<dbReference type="GO" id="GO:0003886">
    <property type="term" value="F:DNA (cytosine-5-)-methyltransferase activity"/>
    <property type="evidence" value="ECO:0007669"/>
    <property type="project" value="UniProtKB-EC"/>
</dbReference>
<dbReference type="AlphaFoldDB" id="T2F846"/>
<evidence type="ECO:0000313" key="8">
    <source>
        <dbReference type="EMBL" id="AGV74270.1"/>
    </source>
</evidence>
<evidence type="ECO:0000256" key="3">
    <source>
        <dbReference type="ARBA" id="ARBA00022691"/>
    </source>
</evidence>
<dbReference type="InterPro" id="IPR029063">
    <property type="entry name" value="SAM-dependent_MTases_sf"/>
</dbReference>
<sequence>MKKVKFIDLFAGIGGLRSGFEQAFSENNIVPECVFTSEIKKHAIKVLEENYSHGIFAGDITKVDVDEIPDFDFLLAGFPCQPFSSGGKRLGFSDTRGTLFFEIERILEAKRPYGFLLENVEGMVKHDLENPKDKMGKTLSTIINVLETLGYKVTWKVLDSKDFGLAQSRKRIFIAGTKKEEISLENFAKSSGKLQDILLKGLPTKESNFTQMLFKNFKPEELYGKSIKDKRGGINNIHSWDIGLKGEVSSEQKILLGLLLKERRKKHWAEKKGIDWMDGMPLTLEEIKTFYPHENLKEMLEDLTEKGYIKLEHPKSLVEEFREDGSVVKVRKPNPNIEKGYNIVTGKLSFEFNKILDPNDLAPTIVATDVSRLGIVDGEGIRQLTLQEGLKLFGFPDTFKFNVNEDEGFDLLGNTVSVPVVKAICKRLCHSYVSNSLEVTHI</sequence>
<evidence type="ECO:0000256" key="4">
    <source>
        <dbReference type="ARBA" id="ARBA00022747"/>
    </source>
</evidence>
<organism evidence="8">
    <name type="scientific">Bacillus pumilus</name>
    <name type="common">Bacillus mesentericus</name>
    <dbReference type="NCBI Taxonomy" id="1408"/>
    <lineage>
        <taxon>Bacteria</taxon>
        <taxon>Bacillati</taxon>
        <taxon>Bacillota</taxon>
        <taxon>Bacilli</taxon>
        <taxon>Bacillales</taxon>
        <taxon>Bacillaceae</taxon>
        <taxon>Bacillus</taxon>
    </lineage>
</organism>
<feature type="active site" evidence="5">
    <location>
        <position position="80"/>
    </location>
</feature>
<dbReference type="PANTHER" id="PTHR46098">
    <property type="entry name" value="TRNA (CYTOSINE(38)-C(5))-METHYLTRANSFERASE"/>
    <property type="match status" value="1"/>
</dbReference>
<comment type="similarity">
    <text evidence="5 6">Belongs to the class I-like SAM-binding methyltransferase superfamily. C5-methyltransferase family.</text>
</comment>
<proteinExistence type="inferred from homology"/>
<dbReference type="PROSITE" id="PS51679">
    <property type="entry name" value="SAM_MT_C5"/>
    <property type="match status" value="1"/>
</dbReference>
<dbReference type="InterPro" id="IPR018117">
    <property type="entry name" value="C5_DNA_meth_AS"/>
</dbReference>
<accession>T2F846</accession>
<dbReference type="Pfam" id="PF00145">
    <property type="entry name" value="DNA_methylase"/>
    <property type="match status" value="1"/>
</dbReference>
<keyword evidence="2 5" id="KW-0808">Transferase</keyword>
<comment type="catalytic activity">
    <reaction evidence="7">
        <text>a 2'-deoxycytidine in DNA + S-adenosyl-L-methionine = a 5-methyl-2'-deoxycytidine in DNA + S-adenosyl-L-homocysteine + H(+)</text>
        <dbReference type="Rhea" id="RHEA:13681"/>
        <dbReference type="Rhea" id="RHEA-COMP:11369"/>
        <dbReference type="Rhea" id="RHEA-COMP:11370"/>
        <dbReference type="ChEBI" id="CHEBI:15378"/>
        <dbReference type="ChEBI" id="CHEBI:57856"/>
        <dbReference type="ChEBI" id="CHEBI:59789"/>
        <dbReference type="ChEBI" id="CHEBI:85452"/>
        <dbReference type="ChEBI" id="CHEBI:85454"/>
        <dbReference type="EC" id="2.1.1.37"/>
    </reaction>
</comment>
<dbReference type="PANTHER" id="PTHR46098:SF1">
    <property type="entry name" value="TRNA (CYTOSINE(38)-C(5))-METHYLTRANSFERASE"/>
    <property type="match status" value="1"/>
</dbReference>
<dbReference type="REBASE" id="75806">
    <property type="entry name" value="M.BpuN4ORFAP"/>
</dbReference>
<reference evidence="8" key="1">
    <citation type="submission" date="2013-05" db="EMBL/GenBank/DDBJ databases">
        <title>Bacillus pumilus genes for BpuN4I restriction-modification system.</title>
        <authorList>
            <person name="Dedkov V.S."/>
            <person name="Chernukhin V.A."/>
            <person name="Gonchar D.A."/>
            <person name="Degtyarev S.K."/>
        </authorList>
    </citation>
    <scope>NUCLEOTIDE SEQUENCE</scope>
    <source>
        <strain evidence="8">N4</strain>
    </source>
</reference>
<dbReference type="EMBL" id="KF150199">
    <property type="protein sequence ID" value="AGV74270.1"/>
    <property type="molecule type" value="Genomic_DNA"/>
</dbReference>
<dbReference type="EC" id="2.1.1.37" evidence="7"/>
<dbReference type="PRINTS" id="PR00105">
    <property type="entry name" value="C5METTRFRASE"/>
</dbReference>
<dbReference type="Gene3D" id="3.90.120.10">
    <property type="entry name" value="DNA Methylase, subunit A, domain 2"/>
    <property type="match status" value="1"/>
</dbReference>
<dbReference type="CDD" id="cd00315">
    <property type="entry name" value="Cyt_C5_DNA_methylase"/>
    <property type="match status" value="1"/>
</dbReference>